<dbReference type="Proteomes" id="UP000037035">
    <property type="component" value="Unassembled WGS sequence"/>
</dbReference>
<accession>A0A0L6U6B7</accession>
<gene>
    <name evidence="2" type="ORF">VP01_9791g1</name>
</gene>
<name>A0A0L6U6B7_9BASI</name>
<sequence length="116" mass="13611">MSSFHWLFLFLLIPAFQSRADIWVDLQTNHQKRRDHTISTSTACTPYFTYIPSDCIQSLLQRGYPDIEAMFPHTPDWFHEVEVAIIAALEINSEYITIVIVWHVFPCMLPSIQLHF</sequence>
<feature type="signal peptide" evidence="1">
    <location>
        <begin position="1"/>
        <end position="20"/>
    </location>
</feature>
<comment type="caution">
    <text evidence="2">The sequence shown here is derived from an EMBL/GenBank/DDBJ whole genome shotgun (WGS) entry which is preliminary data.</text>
</comment>
<keyword evidence="1" id="KW-0732">Signal</keyword>
<evidence type="ECO:0000313" key="3">
    <source>
        <dbReference type="Proteomes" id="UP000037035"/>
    </source>
</evidence>
<dbReference type="AlphaFoldDB" id="A0A0L6U6B7"/>
<reference evidence="2 3" key="1">
    <citation type="submission" date="2015-08" db="EMBL/GenBank/DDBJ databases">
        <title>Next Generation Sequencing and Analysis of the Genome of Puccinia sorghi L Schw, the Causal Agent of Maize Common Rust.</title>
        <authorList>
            <person name="Rochi L."/>
            <person name="Burguener G."/>
            <person name="Darino M."/>
            <person name="Turjanski A."/>
            <person name="Kreff E."/>
            <person name="Dieguez M.J."/>
            <person name="Sacco F."/>
        </authorList>
    </citation>
    <scope>NUCLEOTIDE SEQUENCE [LARGE SCALE GENOMIC DNA]</scope>
    <source>
        <strain evidence="2 3">RO10H11247</strain>
    </source>
</reference>
<organism evidence="2 3">
    <name type="scientific">Puccinia sorghi</name>
    <dbReference type="NCBI Taxonomy" id="27349"/>
    <lineage>
        <taxon>Eukaryota</taxon>
        <taxon>Fungi</taxon>
        <taxon>Dikarya</taxon>
        <taxon>Basidiomycota</taxon>
        <taxon>Pucciniomycotina</taxon>
        <taxon>Pucciniomycetes</taxon>
        <taxon>Pucciniales</taxon>
        <taxon>Pucciniaceae</taxon>
        <taxon>Puccinia</taxon>
    </lineage>
</organism>
<feature type="chain" id="PRO_5005567270" evidence="1">
    <location>
        <begin position="21"/>
        <end position="116"/>
    </location>
</feature>
<protein>
    <submittedName>
        <fullName evidence="2">Uncharacterized protein</fullName>
    </submittedName>
</protein>
<evidence type="ECO:0000256" key="1">
    <source>
        <dbReference type="SAM" id="SignalP"/>
    </source>
</evidence>
<dbReference type="EMBL" id="LAVV01015482">
    <property type="protein sequence ID" value="KNZ43857.1"/>
    <property type="molecule type" value="Genomic_DNA"/>
</dbReference>
<evidence type="ECO:0000313" key="2">
    <source>
        <dbReference type="EMBL" id="KNZ43857.1"/>
    </source>
</evidence>
<keyword evidence="3" id="KW-1185">Reference proteome</keyword>
<proteinExistence type="predicted"/>
<dbReference type="VEuPathDB" id="FungiDB:VP01_9791g1"/>
<dbReference type="OrthoDB" id="5392716at2759"/>